<proteinExistence type="predicted"/>
<dbReference type="EMBL" id="NGEL01000017">
    <property type="protein sequence ID" value="OTM93573.1"/>
    <property type="molecule type" value="Genomic_DNA"/>
</dbReference>
<gene>
    <name evidence="2" type="ORF">B9X95_01800</name>
</gene>
<evidence type="ECO:0000313" key="2">
    <source>
        <dbReference type="EMBL" id="OTM93573.1"/>
    </source>
</evidence>
<comment type="caution">
    <text evidence="2">The sequence shown here is derived from an EMBL/GenBank/DDBJ whole genome shotgun (WGS) entry which is preliminary data.</text>
</comment>
<organism evidence="2 3">
    <name type="scientific">Acinetobacter baumannii</name>
    <dbReference type="NCBI Taxonomy" id="470"/>
    <lineage>
        <taxon>Bacteria</taxon>
        <taxon>Pseudomonadati</taxon>
        <taxon>Pseudomonadota</taxon>
        <taxon>Gammaproteobacteria</taxon>
        <taxon>Moraxellales</taxon>
        <taxon>Moraxellaceae</taxon>
        <taxon>Acinetobacter</taxon>
        <taxon>Acinetobacter calcoaceticus/baumannii complex</taxon>
    </lineage>
</organism>
<dbReference type="Proteomes" id="UP000194699">
    <property type="component" value="Unassembled WGS sequence"/>
</dbReference>
<evidence type="ECO:0000256" key="1">
    <source>
        <dbReference type="SAM" id="Coils"/>
    </source>
</evidence>
<name>A0A241ZIH4_ACIBA</name>
<reference evidence="2 3" key="1">
    <citation type="submission" date="2017-05" db="EMBL/GenBank/DDBJ databases">
        <authorList>
            <person name="Song R."/>
            <person name="Chenine A.L."/>
            <person name="Ruprecht R.M."/>
        </authorList>
    </citation>
    <scope>NUCLEOTIDE SEQUENCE [LARGE SCALE GENOMIC DNA]</scope>
    <source>
        <strain evidence="2 3">PR350</strain>
    </source>
</reference>
<dbReference type="RefSeq" id="WP_057073271.1">
    <property type="nucleotide sequence ID" value="NZ_JANBNF010000052.1"/>
</dbReference>
<keyword evidence="1" id="KW-0175">Coiled coil</keyword>
<feature type="coiled-coil region" evidence="1">
    <location>
        <begin position="165"/>
        <end position="199"/>
    </location>
</feature>
<evidence type="ECO:0000313" key="3">
    <source>
        <dbReference type="Proteomes" id="UP000194699"/>
    </source>
</evidence>
<dbReference type="AlphaFoldDB" id="A0A241ZIH4"/>
<accession>A0A241ZIH4</accession>
<sequence length="279" mass="32032">MTYRSNPFDKQDYSKFAFKKSELLAVIQAIDENFSFDLVNADLQENKELLHIEANTNVNHEYKLFLFKKPLLTFHEAACILTGYDPQYVEQCQNDTNFKQNFSNYLGAYDYISTCIDAQMLSYDSYSNRLCASEFKQFLANENTFINGFNDELRHSEVSHLDQNSADDNSTIEQLKKENEELKVELLGKERRIKELESIQTSIEDESKLGRTRAENNAAKLILALSELASIDISKPYAPYESLKTQGELLGIDKFPSNENVATWLKRAHAQKGTVLNFV</sequence>
<protein>
    <submittedName>
        <fullName evidence="2">Uncharacterized protein</fullName>
    </submittedName>
</protein>